<dbReference type="PANTHER" id="PTHR42718:SF9">
    <property type="entry name" value="MAJOR FACILITATOR SUPERFAMILY MULTIDRUG TRANSPORTER MFSC"/>
    <property type="match status" value="1"/>
</dbReference>
<feature type="transmembrane region" description="Helical" evidence="6">
    <location>
        <begin position="208"/>
        <end position="230"/>
    </location>
</feature>
<feature type="transmembrane region" description="Helical" evidence="6">
    <location>
        <begin position="94"/>
        <end position="114"/>
    </location>
</feature>
<dbReference type="Proteomes" id="UP000029024">
    <property type="component" value="Unassembled WGS sequence"/>
</dbReference>
<sequence length="597" mass="61425">MAHRRVGRRNHGNERKPRYGSCIPISASDSGRCVFDLFNESDGLVAAAHPGAAVGALWVMALGLAMIVLDSSIVNVSIPTIIDDIGINLTDAQWVTSLYNIVLAALLLPFGKLGDARGRKLVFQVGTVIFVASSMLAAASQGAGMLLAARVLQGIGGAMIMPNTLSTVSALFRGKYRAAAFGVWGAVMSSAAALGPLLGGVFTETLGWRWIFLVNLPLGIVVFVSAIFLVPKTGGNVSVAGTADAAQDARSHRVGVDIPGVVLSALTSALLVFGLIEGETYGWWKQTSTQLKLGGLSWNRDWLSPVPICLIAGALLMAAFIVFESARGKAGRPVMLDMTLFRIRTFSWGNLAAAAIAAGEFALVFMLPLYLINARGLNTLQAGAMLAVMGLGSIVAGAQAHVMAAKLSPAGVIQLGLVIEIIAVALVAVLMPVGLSVWWQLIPMAAYGLGLGFASAQLTSVVLSEVPIMQSGEGSATQSTVRQLGTAVGSAISGASLAMAVNGTLPARLESLGLPAKVGDGLAQAVSGSAGGVIGAFRSGDGPAARFGDEAPKIADAMTSGFIEGGQWTLLVAGTMLFIGLLASAAVRRAALSHNVR</sequence>
<dbReference type="Pfam" id="PF07690">
    <property type="entry name" value="MFS_1"/>
    <property type="match status" value="1"/>
</dbReference>
<feature type="transmembrane region" description="Helical" evidence="6">
    <location>
        <begin position="121"/>
        <end position="139"/>
    </location>
</feature>
<dbReference type="PROSITE" id="PS50850">
    <property type="entry name" value="MFS"/>
    <property type="match status" value="1"/>
</dbReference>
<dbReference type="CDD" id="cd17321">
    <property type="entry name" value="MFS_MMR_MDR_like"/>
    <property type="match status" value="1"/>
</dbReference>
<dbReference type="SUPFAM" id="SSF103473">
    <property type="entry name" value="MFS general substrate transporter"/>
    <property type="match status" value="1"/>
</dbReference>
<evidence type="ECO:0000256" key="4">
    <source>
        <dbReference type="ARBA" id="ARBA00022989"/>
    </source>
</evidence>
<keyword evidence="3 6" id="KW-0812">Transmembrane</keyword>
<feature type="transmembrane region" description="Helical" evidence="6">
    <location>
        <begin position="568"/>
        <end position="587"/>
    </location>
</feature>
<comment type="caution">
    <text evidence="8">The sequence shown here is derived from an EMBL/GenBank/DDBJ whole genome shotgun (WGS) entry which is preliminary data.</text>
</comment>
<dbReference type="GO" id="GO:0005886">
    <property type="term" value="C:plasma membrane"/>
    <property type="evidence" value="ECO:0007669"/>
    <property type="project" value="UniProtKB-SubCell"/>
</dbReference>
<dbReference type="InterPro" id="IPR020846">
    <property type="entry name" value="MFS_dom"/>
</dbReference>
<reference evidence="8 9" key="1">
    <citation type="submission" date="2014-03" db="EMBL/GenBank/DDBJ databases">
        <title>Genomics of Bifidobacteria.</title>
        <authorList>
            <person name="Ventura M."/>
            <person name="Milani C."/>
            <person name="Lugli G.A."/>
        </authorList>
    </citation>
    <scope>NUCLEOTIDE SEQUENCE [LARGE SCALE GENOMIC DNA]</scope>
    <source>
        <strain evidence="8 9">LMG 21814</strain>
    </source>
</reference>
<evidence type="ECO:0000313" key="9">
    <source>
        <dbReference type="Proteomes" id="UP000029024"/>
    </source>
</evidence>
<dbReference type="EMBL" id="JGZA01000001">
    <property type="protein sequence ID" value="KFI73716.1"/>
    <property type="molecule type" value="Genomic_DNA"/>
</dbReference>
<evidence type="ECO:0000256" key="1">
    <source>
        <dbReference type="ARBA" id="ARBA00004651"/>
    </source>
</evidence>
<name>A0A087BRR6_BIFLN</name>
<feature type="transmembrane region" description="Helical" evidence="6">
    <location>
        <begin position="151"/>
        <end position="172"/>
    </location>
</feature>
<evidence type="ECO:0000256" key="5">
    <source>
        <dbReference type="ARBA" id="ARBA00023136"/>
    </source>
</evidence>
<proteinExistence type="predicted"/>
<gene>
    <name evidence="8" type="ORF">BLSS_0405</name>
</gene>
<feature type="transmembrane region" description="Helical" evidence="6">
    <location>
        <begin position="347"/>
        <end position="372"/>
    </location>
</feature>
<feature type="transmembrane region" description="Helical" evidence="6">
    <location>
        <begin position="302"/>
        <end position="326"/>
    </location>
</feature>
<feature type="transmembrane region" description="Helical" evidence="6">
    <location>
        <begin position="384"/>
        <end position="405"/>
    </location>
</feature>
<dbReference type="PRINTS" id="PR01036">
    <property type="entry name" value="TCRTETB"/>
</dbReference>
<feature type="transmembrane region" description="Helical" evidence="6">
    <location>
        <begin position="179"/>
        <end position="202"/>
    </location>
</feature>
<keyword evidence="2" id="KW-0813">Transport</keyword>
<dbReference type="Gene3D" id="1.20.1720.10">
    <property type="entry name" value="Multidrug resistance protein D"/>
    <property type="match status" value="1"/>
</dbReference>
<evidence type="ECO:0000256" key="6">
    <source>
        <dbReference type="SAM" id="Phobius"/>
    </source>
</evidence>
<dbReference type="PANTHER" id="PTHR42718">
    <property type="entry name" value="MAJOR FACILITATOR SUPERFAMILY MULTIDRUG TRANSPORTER MFSC"/>
    <property type="match status" value="1"/>
</dbReference>
<evidence type="ECO:0000259" key="7">
    <source>
        <dbReference type="PROSITE" id="PS50850"/>
    </source>
</evidence>
<dbReference type="InterPro" id="IPR036259">
    <property type="entry name" value="MFS_trans_sf"/>
</dbReference>
<dbReference type="AlphaFoldDB" id="A0A087BRR6"/>
<dbReference type="Gene3D" id="1.20.1250.20">
    <property type="entry name" value="MFS general substrate transporter like domains"/>
    <property type="match status" value="1"/>
</dbReference>
<evidence type="ECO:0000256" key="3">
    <source>
        <dbReference type="ARBA" id="ARBA00022692"/>
    </source>
</evidence>
<keyword evidence="4 6" id="KW-1133">Transmembrane helix</keyword>
<comment type="subcellular location">
    <subcellularLocation>
        <location evidence="1">Cell membrane</location>
        <topology evidence="1">Multi-pass membrane protein</topology>
    </subcellularLocation>
</comment>
<organism evidence="8 9">
    <name type="scientific">Bifidobacterium longum subsp. suis</name>
    <dbReference type="NCBI Taxonomy" id="1695"/>
    <lineage>
        <taxon>Bacteria</taxon>
        <taxon>Bacillati</taxon>
        <taxon>Actinomycetota</taxon>
        <taxon>Actinomycetes</taxon>
        <taxon>Bifidobacteriales</taxon>
        <taxon>Bifidobacteriaceae</taxon>
        <taxon>Bifidobacterium</taxon>
    </lineage>
</organism>
<dbReference type="GO" id="GO:0022857">
    <property type="term" value="F:transmembrane transporter activity"/>
    <property type="evidence" value="ECO:0007669"/>
    <property type="project" value="InterPro"/>
</dbReference>
<protein>
    <submittedName>
        <fullName evidence="8">Major facilitator superfamily protein</fullName>
    </submittedName>
</protein>
<accession>A0A087BRR6</accession>
<dbReference type="InterPro" id="IPR011701">
    <property type="entry name" value="MFS"/>
</dbReference>
<evidence type="ECO:0000256" key="2">
    <source>
        <dbReference type="ARBA" id="ARBA00022448"/>
    </source>
</evidence>
<feature type="transmembrane region" description="Helical" evidence="6">
    <location>
        <begin position="258"/>
        <end position="276"/>
    </location>
</feature>
<feature type="domain" description="Major facilitator superfamily (MFS) profile" evidence="7">
    <location>
        <begin position="56"/>
        <end position="592"/>
    </location>
</feature>
<evidence type="ECO:0000313" key="8">
    <source>
        <dbReference type="EMBL" id="KFI73716.1"/>
    </source>
</evidence>
<keyword evidence="5 6" id="KW-0472">Membrane</keyword>
<feature type="transmembrane region" description="Helical" evidence="6">
    <location>
        <begin position="57"/>
        <end position="82"/>
    </location>
</feature>
<feature type="transmembrane region" description="Helical" evidence="6">
    <location>
        <begin position="417"/>
        <end position="439"/>
    </location>
</feature>